<evidence type="ECO:0000313" key="4">
    <source>
        <dbReference type="Proteomes" id="UP000537775"/>
    </source>
</evidence>
<dbReference type="AlphaFoldDB" id="A0A7X0FT54"/>
<proteinExistence type="predicted"/>
<feature type="region of interest" description="Disordered" evidence="1">
    <location>
        <begin position="877"/>
        <end position="904"/>
    </location>
</feature>
<dbReference type="Proteomes" id="UP000537775">
    <property type="component" value="Unassembled WGS sequence"/>
</dbReference>
<feature type="compositionally biased region" description="Acidic residues" evidence="1">
    <location>
        <begin position="895"/>
        <end position="904"/>
    </location>
</feature>
<organism evidence="3 4">
    <name type="scientific">Microbacterium thalassium</name>
    <dbReference type="NCBI Taxonomy" id="362649"/>
    <lineage>
        <taxon>Bacteria</taxon>
        <taxon>Bacillati</taxon>
        <taxon>Actinomycetota</taxon>
        <taxon>Actinomycetes</taxon>
        <taxon>Micrococcales</taxon>
        <taxon>Microbacteriaceae</taxon>
        <taxon>Microbacterium</taxon>
    </lineage>
</organism>
<evidence type="ECO:0000259" key="2">
    <source>
        <dbReference type="Pfam" id="PF10593"/>
    </source>
</evidence>
<dbReference type="EMBL" id="JACHML010000001">
    <property type="protein sequence ID" value="MBB6392710.1"/>
    <property type="molecule type" value="Genomic_DNA"/>
</dbReference>
<evidence type="ECO:0000313" key="3">
    <source>
        <dbReference type="EMBL" id="MBB6392710.1"/>
    </source>
</evidence>
<name>A0A7X0FT54_9MICO</name>
<comment type="caution">
    <text evidence="3">The sequence shown here is derived from an EMBL/GenBank/DDBJ whole genome shotgun (WGS) entry which is preliminary data.</text>
</comment>
<evidence type="ECO:0000256" key="1">
    <source>
        <dbReference type="SAM" id="MobiDB-lite"/>
    </source>
</evidence>
<dbReference type="Pfam" id="PF10593">
    <property type="entry name" value="Z1"/>
    <property type="match status" value="1"/>
</dbReference>
<protein>
    <recommendedName>
        <fullName evidence="2">Putative endonuclease Z1 domain-containing protein</fullName>
    </recommendedName>
</protein>
<reference evidence="3 4" key="1">
    <citation type="submission" date="2020-08" db="EMBL/GenBank/DDBJ databases">
        <title>Sequencing the genomes of 1000 actinobacteria strains.</title>
        <authorList>
            <person name="Klenk H.-P."/>
        </authorList>
    </citation>
    <scope>NUCLEOTIDE SEQUENCE [LARGE SCALE GENOMIC DNA]</scope>
    <source>
        <strain evidence="3 4">DSM 12511</strain>
    </source>
</reference>
<gene>
    <name evidence="3" type="ORF">HD594_003023</name>
</gene>
<sequence>MPHSPVSDTQFQTGLAALEGILASQSGRAGSGAEAEAKLLVERMFPGFGSAYDLYLDRQRDMVETIKFGNLVKKDGGYTTWYSGPKTSVGEWPSYRKLLESRLPTSAVQGIDDSTTRILSRCANPKEPGDRRKGLVIGYVQSGKTANYAGLVAKAVDAGYRIVVVLAGMYTNLRAQTQARLEADLNVNDATDKAGIAWSLLTDRDSDIGPKINVGFIANTGNVAIMIVKKHESRLANVAKFLQSIPEETRRNRAVLIIDDESDQATPNTQSDRDLVSTINQRVRDIWKEVRTGTYVAYTATPFANMFIDPNDDEDLYPDDFAMVLPKPEGYMGADSFFNVAQNADAGEDEAIYSLAHVVDPEEAETLVPKGRNIDTFEPEVTESLDDAIRWFIIATAIRQLRTGKASHSSMLLHTSHRVAAHQLVKDAVADFTAGLALNRDDEESSFHEVFAREAGSASTLQPDAVMPAWGEVWAKIREIIGRLTVKIDNGLSDDRLSYPDDSPQFVIAIGGGTLSRGLTLEGLVVSYFLRTSNTYDTLLQMGRWFGFRPGYQDLARVWVGPGLLEEYGHLAQVEREIRSEVAVLEAEGKTPRDLAIRVRTHPGRLQITRAGAMTNTLVVHAGLGGTRRQTIYLDRSSSGTEKSQAAARQLVSAAQRRVGSRYIKQTGSKAAHGSQVFVGVTNDELVEFLKQYWVATADPWLQASAMKTWLSEHGDGVTWNLVLVSGPARLGSFEYAPEIGVGRVSRAPLAEAFWTPERLPDAPPDGSDVVNIRALMSSGDSLLDLQILSENGALEDPQGLLDEADTNEINSVRAVRRKLAPKTGVILLYAVAGDSQPLAKSKSRRPMACDSDLIGLGVIYPHAENEDDGEFIAADVRPVVSDDESDKATAFTDTEGDYDPEAK</sequence>
<dbReference type="InterPro" id="IPR018310">
    <property type="entry name" value="Put_endonuclease_Z1-dom"/>
</dbReference>
<keyword evidence="4" id="KW-1185">Reference proteome</keyword>
<feature type="domain" description="Putative endonuclease Z1" evidence="2">
    <location>
        <begin position="384"/>
        <end position="604"/>
    </location>
</feature>
<dbReference type="RefSeq" id="WP_184751751.1">
    <property type="nucleotide sequence ID" value="NZ_BAAAJR010000001.1"/>
</dbReference>
<accession>A0A7X0FT54</accession>